<gene>
    <name evidence="2" type="ORF">EZS27_027012</name>
</gene>
<organism evidence="2">
    <name type="scientific">termite gut metagenome</name>
    <dbReference type="NCBI Taxonomy" id="433724"/>
    <lineage>
        <taxon>unclassified sequences</taxon>
        <taxon>metagenomes</taxon>
        <taxon>organismal metagenomes</taxon>
    </lineage>
</organism>
<dbReference type="InterPro" id="IPR036736">
    <property type="entry name" value="ACP-like_sf"/>
</dbReference>
<dbReference type="Pfam" id="PF00550">
    <property type="entry name" value="PP-binding"/>
    <property type="match status" value="1"/>
</dbReference>
<sequence length="87" mass="10163">MLYKEIMKKEEILLQVQNIFRDILDNESIELTGETTANDVDEWDSLSHIQLIVAIEKQFKIKFTSREILSWKNVGEMIDSMAVKITC</sequence>
<dbReference type="EMBL" id="SNRY01002775">
    <property type="protein sequence ID" value="KAA6323556.1"/>
    <property type="molecule type" value="Genomic_DNA"/>
</dbReference>
<feature type="domain" description="Carrier" evidence="1">
    <location>
        <begin position="7"/>
        <end position="85"/>
    </location>
</feature>
<comment type="caution">
    <text evidence="2">The sequence shown here is derived from an EMBL/GenBank/DDBJ whole genome shotgun (WGS) entry which is preliminary data.</text>
</comment>
<dbReference type="AlphaFoldDB" id="A0A5J4QNS1"/>
<dbReference type="SUPFAM" id="SSF47336">
    <property type="entry name" value="ACP-like"/>
    <property type="match status" value="1"/>
</dbReference>
<evidence type="ECO:0000259" key="1">
    <source>
        <dbReference type="PROSITE" id="PS50075"/>
    </source>
</evidence>
<evidence type="ECO:0000313" key="2">
    <source>
        <dbReference type="EMBL" id="KAA6323556.1"/>
    </source>
</evidence>
<dbReference type="PROSITE" id="PS50075">
    <property type="entry name" value="CARRIER"/>
    <property type="match status" value="1"/>
</dbReference>
<dbReference type="InterPro" id="IPR009081">
    <property type="entry name" value="PP-bd_ACP"/>
</dbReference>
<reference evidence="2" key="1">
    <citation type="submission" date="2019-03" db="EMBL/GenBank/DDBJ databases">
        <title>Single cell metagenomics reveals metabolic interactions within the superorganism composed of flagellate Streblomastix strix and complex community of Bacteroidetes bacteria on its surface.</title>
        <authorList>
            <person name="Treitli S.C."/>
            <person name="Kolisko M."/>
            <person name="Husnik F."/>
            <person name="Keeling P."/>
            <person name="Hampl V."/>
        </authorList>
    </citation>
    <scope>NUCLEOTIDE SEQUENCE</scope>
    <source>
        <strain evidence="2">STM</strain>
    </source>
</reference>
<name>A0A5J4QNS1_9ZZZZ</name>
<proteinExistence type="predicted"/>
<dbReference type="Gene3D" id="1.10.1200.10">
    <property type="entry name" value="ACP-like"/>
    <property type="match status" value="1"/>
</dbReference>
<accession>A0A5J4QNS1</accession>
<protein>
    <submittedName>
        <fullName evidence="2">Acyl carrier protein</fullName>
    </submittedName>
</protein>